<dbReference type="AlphaFoldDB" id="A0A937FZ94"/>
<proteinExistence type="predicted"/>
<organism evidence="1 2">
    <name type="scientific">Fulvivirga marina</name>
    <dbReference type="NCBI Taxonomy" id="2494733"/>
    <lineage>
        <taxon>Bacteria</taxon>
        <taxon>Pseudomonadati</taxon>
        <taxon>Bacteroidota</taxon>
        <taxon>Cytophagia</taxon>
        <taxon>Cytophagales</taxon>
        <taxon>Fulvivirgaceae</taxon>
        <taxon>Fulvivirga</taxon>
    </lineage>
</organism>
<comment type="caution">
    <text evidence="1">The sequence shown here is derived from an EMBL/GenBank/DDBJ whole genome shotgun (WGS) entry which is preliminary data.</text>
</comment>
<name>A0A937FZ94_9BACT</name>
<keyword evidence="2" id="KW-1185">Reference proteome</keyword>
<accession>A0A937FZ94</accession>
<dbReference type="EMBL" id="JAEUGD010000065">
    <property type="protein sequence ID" value="MBL6448739.1"/>
    <property type="molecule type" value="Genomic_DNA"/>
</dbReference>
<dbReference type="RefSeq" id="WP_202858280.1">
    <property type="nucleotide sequence ID" value="NZ_JAEUGD010000065.1"/>
</dbReference>
<sequence length="182" mass="20945">MAQFVSYDPNVKVNGQTIMSVVNAMEFGRDTRLNILKKHGLENIDMDEWYNQQKWLDAFKEIYNNIGENTLYIIGKAIPSNAKFPPEIDSLEKALNAIDVAYHMNHTKGKIGSYKVTEFDEKKRRAVMICDNPYPSDFDRGIITSMLVRFKPKDSTKYNVTLDTSKETRLQGGDSCTYIINW</sequence>
<reference evidence="1" key="1">
    <citation type="submission" date="2021-01" db="EMBL/GenBank/DDBJ databases">
        <title>Fulvivirga kasyanovii gen. nov., sp nov., a novel member of the phylum Bacteroidetes isolated from seawater in a mussel farm.</title>
        <authorList>
            <person name="Zhao L.-H."/>
            <person name="Wang Z.-J."/>
        </authorList>
    </citation>
    <scope>NUCLEOTIDE SEQUENCE</scope>
    <source>
        <strain evidence="1">29W222</strain>
    </source>
</reference>
<evidence type="ECO:0000313" key="1">
    <source>
        <dbReference type="EMBL" id="MBL6448739.1"/>
    </source>
</evidence>
<dbReference type="Proteomes" id="UP000614216">
    <property type="component" value="Unassembled WGS sequence"/>
</dbReference>
<gene>
    <name evidence="1" type="ORF">JMN32_20675</name>
</gene>
<evidence type="ECO:0000313" key="2">
    <source>
        <dbReference type="Proteomes" id="UP000614216"/>
    </source>
</evidence>
<protein>
    <submittedName>
        <fullName evidence="1">Uncharacterized protein</fullName>
    </submittedName>
</protein>